<dbReference type="SUPFAM" id="SSF56281">
    <property type="entry name" value="Metallo-hydrolase/oxidoreductase"/>
    <property type="match status" value="1"/>
</dbReference>
<feature type="domain" description="Metallo-beta-lactamase" evidence="1">
    <location>
        <begin position="55"/>
        <end position="216"/>
    </location>
</feature>
<dbReference type="EMBL" id="BKBA01000008">
    <property type="protein sequence ID" value="GEQ13741.1"/>
    <property type="molecule type" value="Genomic_DNA"/>
</dbReference>
<dbReference type="Proteomes" id="UP000321793">
    <property type="component" value="Unassembled WGS sequence"/>
</dbReference>
<name>A0A512T0L9_9MICO</name>
<evidence type="ECO:0000313" key="3">
    <source>
        <dbReference type="Proteomes" id="UP000321793"/>
    </source>
</evidence>
<sequence>MTDPIEHPVLGLSRRVVSLRWQGGGMSEQAWTGGQVTERAHCVLAPNPGPMTLDGTNTWVLLEPGGTEAVVIDPGPLDEAHLARVVDTVTAAGARVTETILTHGHHDHAEAAPRFAELTGTRVRAVGRGHDDLSDGSVITAGALEIRVVATPGHTSDSVSFALAADHALLTGDTVLGRGTTVVAHPDGELAAYLASLDRIADLTGNGQVTRILPGHGPAVPDASAMVAFYRTHRQERLEQVRQALTDGAAGEPDPVEGVLTRVYADVPQEVWPAARMSIRAQLDYLGVR</sequence>
<keyword evidence="3" id="KW-1185">Reference proteome</keyword>
<dbReference type="InterPro" id="IPR036866">
    <property type="entry name" value="RibonucZ/Hydroxyglut_hydro"/>
</dbReference>
<dbReference type="PANTHER" id="PTHR23131:SF0">
    <property type="entry name" value="ENDORIBONUCLEASE LACTB2"/>
    <property type="match status" value="1"/>
</dbReference>
<dbReference type="InterPro" id="IPR001279">
    <property type="entry name" value="Metallo-B-lactamas"/>
</dbReference>
<dbReference type="CDD" id="cd16278">
    <property type="entry name" value="metallo-hydrolase-like_MBL-fold"/>
    <property type="match status" value="1"/>
</dbReference>
<dbReference type="Gene3D" id="1.10.10.10">
    <property type="entry name" value="Winged helix-like DNA-binding domain superfamily/Winged helix DNA-binding domain"/>
    <property type="match status" value="1"/>
</dbReference>
<dbReference type="InterPro" id="IPR050662">
    <property type="entry name" value="Sec-metab_biosynth-thioest"/>
</dbReference>
<accession>A0A512T0L9</accession>
<evidence type="ECO:0000313" key="2">
    <source>
        <dbReference type="EMBL" id="GEQ13741.1"/>
    </source>
</evidence>
<dbReference type="AlphaFoldDB" id="A0A512T0L9"/>
<dbReference type="Gene3D" id="3.60.15.10">
    <property type="entry name" value="Ribonuclease Z/Hydroxyacylglutathione hydrolase-like"/>
    <property type="match status" value="1"/>
</dbReference>
<dbReference type="SMART" id="SM00849">
    <property type="entry name" value="Lactamase_B"/>
    <property type="match status" value="1"/>
</dbReference>
<reference evidence="2 3" key="1">
    <citation type="submission" date="2019-07" db="EMBL/GenBank/DDBJ databases">
        <title>Whole genome shotgun sequence of Knoellia locipacati NBRC 109775.</title>
        <authorList>
            <person name="Hosoyama A."/>
            <person name="Uohara A."/>
            <person name="Ohji S."/>
            <person name="Ichikawa N."/>
        </authorList>
    </citation>
    <scope>NUCLEOTIDE SEQUENCE [LARGE SCALE GENOMIC DNA]</scope>
    <source>
        <strain evidence="2 3">NBRC 109775</strain>
    </source>
</reference>
<dbReference type="GO" id="GO:0016787">
    <property type="term" value="F:hydrolase activity"/>
    <property type="evidence" value="ECO:0007669"/>
    <property type="project" value="UniProtKB-KW"/>
</dbReference>
<gene>
    <name evidence="2" type="ORF">KLO01_17880</name>
</gene>
<dbReference type="Pfam" id="PF00753">
    <property type="entry name" value="Lactamase_B"/>
    <property type="match status" value="2"/>
</dbReference>
<organism evidence="2 3">
    <name type="scientific">Knoellia locipacati</name>
    <dbReference type="NCBI Taxonomy" id="882824"/>
    <lineage>
        <taxon>Bacteria</taxon>
        <taxon>Bacillati</taxon>
        <taxon>Actinomycetota</taxon>
        <taxon>Actinomycetes</taxon>
        <taxon>Micrococcales</taxon>
        <taxon>Intrasporangiaceae</taxon>
        <taxon>Knoellia</taxon>
    </lineage>
</organism>
<dbReference type="InterPro" id="IPR036388">
    <property type="entry name" value="WH-like_DNA-bd_sf"/>
</dbReference>
<protein>
    <submittedName>
        <fullName evidence="2">MBL fold metallo-hydrolase</fullName>
    </submittedName>
</protein>
<comment type="caution">
    <text evidence="2">The sequence shown here is derived from an EMBL/GenBank/DDBJ whole genome shotgun (WGS) entry which is preliminary data.</text>
</comment>
<dbReference type="PANTHER" id="PTHR23131">
    <property type="entry name" value="ENDORIBONUCLEASE LACTB2"/>
    <property type="match status" value="1"/>
</dbReference>
<keyword evidence="2" id="KW-0378">Hydrolase</keyword>
<proteinExistence type="predicted"/>
<evidence type="ECO:0000259" key="1">
    <source>
        <dbReference type="SMART" id="SM00849"/>
    </source>
</evidence>